<evidence type="ECO:0000313" key="1">
    <source>
        <dbReference type="EMBL" id="TFK98857.1"/>
    </source>
</evidence>
<evidence type="ECO:0008006" key="3">
    <source>
        <dbReference type="Google" id="ProtNLM"/>
    </source>
</evidence>
<reference evidence="1 2" key="1">
    <citation type="journal article" date="2019" name="Nat. Ecol. Evol.">
        <title>Megaphylogeny resolves global patterns of mushroom evolution.</title>
        <authorList>
            <person name="Varga T."/>
            <person name="Krizsan K."/>
            <person name="Foldi C."/>
            <person name="Dima B."/>
            <person name="Sanchez-Garcia M."/>
            <person name="Sanchez-Ramirez S."/>
            <person name="Szollosi G.J."/>
            <person name="Szarkandi J.G."/>
            <person name="Papp V."/>
            <person name="Albert L."/>
            <person name="Andreopoulos W."/>
            <person name="Angelini C."/>
            <person name="Antonin V."/>
            <person name="Barry K.W."/>
            <person name="Bougher N.L."/>
            <person name="Buchanan P."/>
            <person name="Buyck B."/>
            <person name="Bense V."/>
            <person name="Catcheside P."/>
            <person name="Chovatia M."/>
            <person name="Cooper J."/>
            <person name="Damon W."/>
            <person name="Desjardin D."/>
            <person name="Finy P."/>
            <person name="Geml J."/>
            <person name="Haridas S."/>
            <person name="Hughes K."/>
            <person name="Justo A."/>
            <person name="Karasinski D."/>
            <person name="Kautmanova I."/>
            <person name="Kiss B."/>
            <person name="Kocsube S."/>
            <person name="Kotiranta H."/>
            <person name="LaButti K.M."/>
            <person name="Lechner B.E."/>
            <person name="Liimatainen K."/>
            <person name="Lipzen A."/>
            <person name="Lukacs Z."/>
            <person name="Mihaltcheva S."/>
            <person name="Morgado L.N."/>
            <person name="Niskanen T."/>
            <person name="Noordeloos M.E."/>
            <person name="Ohm R.A."/>
            <person name="Ortiz-Santana B."/>
            <person name="Ovrebo C."/>
            <person name="Racz N."/>
            <person name="Riley R."/>
            <person name="Savchenko A."/>
            <person name="Shiryaev A."/>
            <person name="Soop K."/>
            <person name="Spirin V."/>
            <person name="Szebenyi C."/>
            <person name="Tomsovsky M."/>
            <person name="Tulloss R.E."/>
            <person name="Uehling J."/>
            <person name="Grigoriev I.V."/>
            <person name="Vagvolgyi C."/>
            <person name="Papp T."/>
            <person name="Martin F.M."/>
            <person name="Miettinen O."/>
            <person name="Hibbett D.S."/>
            <person name="Nagy L.G."/>
        </authorList>
    </citation>
    <scope>NUCLEOTIDE SEQUENCE [LARGE SCALE GENOMIC DNA]</scope>
    <source>
        <strain evidence="1 2">CBS 309.79</strain>
    </source>
</reference>
<dbReference type="EMBL" id="ML178837">
    <property type="protein sequence ID" value="TFK98857.1"/>
    <property type="molecule type" value="Genomic_DNA"/>
</dbReference>
<organism evidence="1 2">
    <name type="scientific">Pterulicium gracile</name>
    <dbReference type="NCBI Taxonomy" id="1884261"/>
    <lineage>
        <taxon>Eukaryota</taxon>
        <taxon>Fungi</taxon>
        <taxon>Dikarya</taxon>
        <taxon>Basidiomycota</taxon>
        <taxon>Agaricomycotina</taxon>
        <taxon>Agaricomycetes</taxon>
        <taxon>Agaricomycetidae</taxon>
        <taxon>Agaricales</taxon>
        <taxon>Pleurotineae</taxon>
        <taxon>Pterulaceae</taxon>
        <taxon>Pterulicium</taxon>
    </lineage>
</organism>
<protein>
    <recommendedName>
        <fullName evidence="3">BTB domain-containing protein</fullName>
    </recommendedName>
</protein>
<sequence length="231" mass="25893">MVIWLPGKRQEGKTETQKRRDGQLGYFWDLHAVFARRSPPHLSACPTSFIRLPSASSTESTLFRVYKRILARSSPVLADLFNVPQPQDARTYDGVPSVVINESARDMEVFLQELHEWNHTADGDIALSFQDALILGELSTKYCMDDLLSKVLAPLRLMYGANTLEEYLVSSNLVLKSRLNAGDHIAVVNLARRLHLPELLPSAFFRAATVLTIGEIINGWTRRVDEAAESA</sequence>
<gene>
    <name evidence="1" type="ORF">BDV98DRAFT_595502</name>
</gene>
<dbReference type="Proteomes" id="UP000305067">
    <property type="component" value="Unassembled WGS sequence"/>
</dbReference>
<evidence type="ECO:0000313" key="2">
    <source>
        <dbReference type="Proteomes" id="UP000305067"/>
    </source>
</evidence>
<name>A0A5C3QCG9_9AGAR</name>
<dbReference type="AlphaFoldDB" id="A0A5C3QCG9"/>
<dbReference type="OrthoDB" id="3027208at2759"/>
<proteinExistence type="predicted"/>
<accession>A0A5C3QCG9</accession>
<keyword evidence="2" id="KW-1185">Reference proteome</keyword>